<evidence type="ECO:0000259" key="3">
    <source>
        <dbReference type="Pfam" id="PF24357"/>
    </source>
</evidence>
<dbReference type="OrthoDB" id="5399848at2759"/>
<gene>
    <name evidence="4" type="ORF">HMN09_00417400</name>
</gene>
<name>A0A8H6THK5_MYCCL</name>
<evidence type="ECO:0000256" key="2">
    <source>
        <dbReference type="SAM" id="Phobius"/>
    </source>
</evidence>
<keyword evidence="2" id="KW-1133">Transmembrane helix</keyword>
<proteinExistence type="predicted"/>
<feature type="transmembrane region" description="Helical" evidence="2">
    <location>
        <begin position="67"/>
        <end position="88"/>
    </location>
</feature>
<keyword evidence="2" id="KW-0812">Transmembrane</keyword>
<evidence type="ECO:0000313" key="5">
    <source>
        <dbReference type="Proteomes" id="UP000613580"/>
    </source>
</evidence>
<dbReference type="InterPro" id="IPR056227">
    <property type="entry name" value="TMD0_ABC"/>
</dbReference>
<feature type="transmembrane region" description="Helical" evidence="2">
    <location>
        <begin position="126"/>
        <end position="143"/>
    </location>
</feature>
<feature type="transmembrane region" description="Helical" evidence="2">
    <location>
        <begin position="34"/>
        <end position="55"/>
    </location>
</feature>
<evidence type="ECO:0000313" key="4">
    <source>
        <dbReference type="EMBL" id="KAF7316841.1"/>
    </source>
</evidence>
<feature type="transmembrane region" description="Helical" evidence="2">
    <location>
        <begin position="94"/>
        <end position="114"/>
    </location>
</feature>
<dbReference type="Pfam" id="PF24357">
    <property type="entry name" value="TMD0_ABC"/>
    <property type="match status" value="1"/>
</dbReference>
<evidence type="ECO:0000256" key="1">
    <source>
        <dbReference type="ARBA" id="ARBA00004141"/>
    </source>
</evidence>
<dbReference type="EMBL" id="JACAZE010000005">
    <property type="protein sequence ID" value="KAF7316841.1"/>
    <property type="molecule type" value="Genomic_DNA"/>
</dbReference>
<keyword evidence="2" id="KW-0472">Membrane</keyword>
<keyword evidence="5" id="KW-1185">Reference proteome</keyword>
<accession>A0A8H6THK5</accession>
<dbReference type="Proteomes" id="UP000613580">
    <property type="component" value="Unassembled WGS sequence"/>
</dbReference>
<reference evidence="4" key="1">
    <citation type="submission" date="2020-05" db="EMBL/GenBank/DDBJ databases">
        <title>Mycena genomes resolve the evolution of fungal bioluminescence.</title>
        <authorList>
            <person name="Tsai I.J."/>
        </authorList>
    </citation>
    <scope>NUCLEOTIDE SEQUENCE</scope>
    <source>
        <strain evidence="4">110903Hualien_Pintung</strain>
    </source>
</reference>
<comment type="caution">
    <text evidence="4">The sequence shown here is derived from an EMBL/GenBank/DDBJ whole genome shotgun (WGS) entry which is preliminary data.</text>
</comment>
<feature type="domain" description="ABC transporter TMD0" evidence="3">
    <location>
        <begin position="26"/>
        <end position="148"/>
    </location>
</feature>
<protein>
    <recommendedName>
        <fullName evidence="3">ABC transporter TMD0 domain-containing protein</fullName>
    </recommendedName>
</protein>
<comment type="subcellular location">
    <subcellularLocation>
        <location evidence="1">Membrane</location>
        <topology evidence="1">Multi-pass membrane protein</topology>
    </subcellularLocation>
</comment>
<dbReference type="GO" id="GO:0016020">
    <property type="term" value="C:membrane"/>
    <property type="evidence" value="ECO:0007669"/>
    <property type="project" value="UniProtKB-SubCell"/>
</dbReference>
<feature type="transmembrane region" description="Helical" evidence="2">
    <location>
        <begin position="174"/>
        <end position="194"/>
    </location>
</feature>
<organism evidence="4 5">
    <name type="scientific">Mycena chlorophos</name>
    <name type="common">Agaric fungus</name>
    <name type="synonym">Agaricus chlorophos</name>
    <dbReference type="NCBI Taxonomy" id="658473"/>
    <lineage>
        <taxon>Eukaryota</taxon>
        <taxon>Fungi</taxon>
        <taxon>Dikarya</taxon>
        <taxon>Basidiomycota</taxon>
        <taxon>Agaricomycotina</taxon>
        <taxon>Agaricomycetes</taxon>
        <taxon>Agaricomycetidae</taxon>
        <taxon>Agaricales</taxon>
        <taxon>Marasmiineae</taxon>
        <taxon>Mycenaceae</taxon>
        <taxon>Mycena</taxon>
    </lineage>
</organism>
<dbReference type="AlphaFoldDB" id="A0A8H6THK5"/>
<sequence>MDSHISDALTSSTMLCNNRFPLPGSPSTCTLDTVIVPLPSFLFLVALAIHSFLRRTPNEHSLRIRKWLHIAYLVLLGAQIAMTILELVRLGLENLGVGLLPVNTLGLLCAFIVLLRERVHGRSRTLLPIFVAYWLLEVIVEAVKTARLDKLQQVDPTTSKDSKYPSSDWFLDNAVMLALYCIFCVTEISVLFVSSRRRFDALEMQKL</sequence>